<dbReference type="KEGG" id="bkw:BkAM31D_17245"/>
<keyword evidence="2" id="KW-1185">Reference proteome</keyword>
<dbReference type="AlphaFoldDB" id="A0A1X9MH37"/>
<organism evidence="1 2">
    <name type="scientific">Halalkalibacter krulwichiae</name>
    <dbReference type="NCBI Taxonomy" id="199441"/>
    <lineage>
        <taxon>Bacteria</taxon>
        <taxon>Bacillati</taxon>
        <taxon>Bacillota</taxon>
        <taxon>Bacilli</taxon>
        <taxon>Bacillales</taxon>
        <taxon>Bacillaceae</taxon>
        <taxon>Halalkalibacter</taxon>
    </lineage>
</organism>
<name>A0A1X9MH37_9BACI</name>
<dbReference type="Proteomes" id="UP000193006">
    <property type="component" value="Chromosome"/>
</dbReference>
<accession>A0A1X9MH37</accession>
<dbReference type="EMBL" id="CP020814">
    <property type="protein sequence ID" value="ARK31443.1"/>
    <property type="molecule type" value="Genomic_DNA"/>
</dbReference>
<reference evidence="1 2" key="1">
    <citation type="submission" date="2017-04" db="EMBL/GenBank/DDBJ databases">
        <title>Bacillus krulwichiae AM31D Genome sequencing and assembly.</title>
        <authorList>
            <person name="Krulwich T.A."/>
            <person name="Anastor L."/>
            <person name="Ehrlich R."/>
            <person name="Ehrlich G.D."/>
            <person name="Janto B."/>
        </authorList>
    </citation>
    <scope>NUCLEOTIDE SEQUENCE [LARGE SCALE GENOMIC DNA]</scope>
    <source>
        <strain evidence="1 2">AM31D</strain>
    </source>
</reference>
<proteinExistence type="predicted"/>
<sequence>MTKRAVPLLYIHQPKEIDVEAKSQEFVYQKFKVNVKRKIVSDIEEDSVEMGIDDSSIEEK</sequence>
<protein>
    <submittedName>
        <fullName evidence="1">Uncharacterized protein</fullName>
    </submittedName>
</protein>
<evidence type="ECO:0000313" key="1">
    <source>
        <dbReference type="EMBL" id="ARK31443.1"/>
    </source>
</evidence>
<dbReference type="RefSeq" id="WP_066152715.1">
    <property type="nucleotide sequence ID" value="NZ_CP020814.1"/>
</dbReference>
<evidence type="ECO:0000313" key="2">
    <source>
        <dbReference type="Proteomes" id="UP000193006"/>
    </source>
</evidence>
<gene>
    <name evidence="1" type="ORF">BkAM31D_17245</name>
</gene>